<gene>
    <name evidence="1" type="ORF">ECRASSUSDP1_LOCUS2777</name>
</gene>
<organism evidence="1 2">
    <name type="scientific">Euplotes crassus</name>
    <dbReference type="NCBI Taxonomy" id="5936"/>
    <lineage>
        <taxon>Eukaryota</taxon>
        <taxon>Sar</taxon>
        <taxon>Alveolata</taxon>
        <taxon>Ciliophora</taxon>
        <taxon>Intramacronucleata</taxon>
        <taxon>Spirotrichea</taxon>
        <taxon>Hypotrichia</taxon>
        <taxon>Euplotida</taxon>
        <taxon>Euplotidae</taxon>
        <taxon>Moneuplotes</taxon>
    </lineage>
</organism>
<reference evidence="1" key="1">
    <citation type="submission" date="2023-07" db="EMBL/GenBank/DDBJ databases">
        <authorList>
            <consortium name="AG Swart"/>
            <person name="Singh M."/>
            <person name="Singh A."/>
            <person name="Seah K."/>
            <person name="Emmerich C."/>
        </authorList>
    </citation>
    <scope>NUCLEOTIDE SEQUENCE</scope>
    <source>
        <strain evidence="1">DP1</strain>
    </source>
</reference>
<evidence type="ECO:0000313" key="1">
    <source>
        <dbReference type="EMBL" id="CAI2361466.1"/>
    </source>
</evidence>
<name>A0AAD1U799_EUPCR</name>
<sequence length="605" mass="70449">MLTRRALMENYDAYIFAMKNNIKSLEFNEEGKPMLKRIELFKRLRRIPLDLFRIKIVITSSACYREFQRLIRSRLKRKEHVYSVKNIRKEEFNKIEPTYLVSKAQWDKILINSKVILENGEDFCKLLSSVNKADPVFLKSLYILGKGLIKFKSGPTLETPDFSELRKKKFSRFLDSINRINELYFRGFAPAKFDEALQELQNASLTVESLIVPKEVCPSYSYLSNLRFMGNALKSLQIEYSPQLILQYHLLAGLELETLGVTLENDHIKTFDFEMFDHCNPNISIRIQTNGSEAHRPLLNIVPKLPNLRTESESYTKPYNPDIKFCKFNKCKQELVFFKAESASFEIDLDNKDVVLTSDEGYFYLQTLSNLNIRKLVKMKGDDQNKIKRTYFPGIDSSIINHEFKSDEVLIFPLKYASKFVMDTTHPGCTKAVDSFFAQKSLQPIVKSCKNCEVKLNTSDADLNSYILLVELLPKDTLYHIELSDQHLNCEKVIERLEVFACSKVPIITLAHEKACELLFSPNSIERLISLLYNETWCENLQILQIYCEKQRSCVKLLRAVTQLYNLRELELKWEQGNSDKKVNSILKQRKEIFDKFSTLDVCKI</sequence>
<keyword evidence="2" id="KW-1185">Reference proteome</keyword>
<proteinExistence type="predicted"/>
<dbReference type="EMBL" id="CAMPGE010002655">
    <property type="protein sequence ID" value="CAI2361466.1"/>
    <property type="molecule type" value="Genomic_DNA"/>
</dbReference>
<dbReference type="Proteomes" id="UP001295684">
    <property type="component" value="Unassembled WGS sequence"/>
</dbReference>
<protein>
    <submittedName>
        <fullName evidence="1">Uncharacterized protein</fullName>
    </submittedName>
</protein>
<comment type="caution">
    <text evidence="1">The sequence shown here is derived from an EMBL/GenBank/DDBJ whole genome shotgun (WGS) entry which is preliminary data.</text>
</comment>
<dbReference type="AlphaFoldDB" id="A0AAD1U799"/>
<evidence type="ECO:0000313" key="2">
    <source>
        <dbReference type="Proteomes" id="UP001295684"/>
    </source>
</evidence>
<accession>A0AAD1U799</accession>